<keyword evidence="2" id="KW-1185">Reference proteome</keyword>
<organism evidence="3">
    <name type="scientific">Nippostrongylus brasiliensis</name>
    <name type="common">Rat hookworm</name>
    <dbReference type="NCBI Taxonomy" id="27835"/>
    <lineage>
        <taxon>Eukaryota</taxon>
        <taxon>Metazoa</taxon>
        <taxon>Ecdysozoa</taxon>
        <taxon>Nematoda</taxon>
        <taxon>Chromadorea</taxon>
        <taxon>Rhabditida</taxon>
        <taxon>Rhabditina</taxon>
        <taxon>Rhabditomorpha</taxon>
        <taxon>Strongyloidea</taxon>
        <taxon>Heligmosomidae</taxon>
        <taxon>Nippostrongylus</taxon>
    </lineage>
</organism>
<proteinExistence type="predicted"/>
<evidence type="ECO:0000313" key="3">
    <source>
        <dbReference type="WBParaSite" id="NBR_0000249201-mRNA-1"/>
    </source>
</evidence>
<dbReference type="STRING" id="27835.A0A0N4XIZ0"/>
<reference evidence="1 2" key="2">
    <citation type="submission" date="2018-11" db="EMBL/GenBank/DDBJ databases">
        <authorList>
            <consortium name="Pathogen Informatics"/>
        </authorList>
    </citation>
    <scope>NUCLEOTIDE SEQUENCE [LARGE SCALE GENOMIC DNA]</scope>
</reference>
<name>A0A0N4XIZ0_NIPBR</name>
<gene>
    <name evidence="1" type="ORF">NBR_LOCUS2494</name>
</gene>
<dbReference type="AlphaFoldDB" id="A0A0N4XIZ0"/>
<dbReference type="Proteomes" id="UP000271162">
    <property type="component" value="Unassembled WGS sequence"/>
</dbReference>
<dbReference type="EMBL" id="UYSL01002882">
    <property type="protein sequence ID" value="VDL66083.1"/>
    <property type="molecule type" value="Genomic_DNA"/>
</dbReference>
<reference evidence="3" key="1">
    <citation type="submission" date="2017-02" db="UniProtKB">
        <authorList>
            <consortium name="WormBaseParasite"/>
        </authorList>
    </citation>
    <scope>IDENTIFICATION</scope>
</reference>
<evidence type="ECO:0000313" key="2">
    <source>
        <dbReference type="Proteomes" id="UP000271162"/>
    </source>
</evidence>
<sequence length="159" mass="17097">MRRFDQCPLALRSHLTLTSPGAAKAHVRRVLLEQQQKALLTDECAKAPPIGSQFFTLDSTCSPSPMHPSMTLRSAKSGYSGYSTNRNAGSRAALITECSSNSSSGGGKRTLVRTSSNYSEDENYATLYDYLDEKAVGCLESSQAVLAAQVDQSGARLQV</sequence>
<dbReference type="WBParaSite" id="NBR_0000249201-mRNA-1">
    <property type="protein sequence ID" value="NBR_0000249201-mRNA-1"/>
    <property type="gene ID" value="NBR_0000249201"/>
</dbReference>
<protein>
    <submittedName>
        <fullName evidence="3">Netrin receptor unc-5 (inferred by orthology to a C. elegans protein)</fullName>
    </submittedName>
</protein>
<accession>A0A0N4XIZ0</accession>
<evidence type="ECO:0000313" key="1">
    <source>
        <dbReference type="EMBL" id="VDL66083.1"/>
    </source>
</evidence>